<evidence type="ECO:0000313" key="1">
    <source>
        <dbReference type="EMBL" id="KYQ59196.1"/>
    </source>
</evidence>
<evidence type="ECO:0000313" key="2">
    <source>
        <dbReference type="Proteomes" id="UP000075809"/>
    </source>
</evidence>
<sequence>RQRGKGPPANRRLARDRHEIGRVIDGNRECAIGTGRSINDRFAQQWMSVAPHCTAGSLSPDRLPCERDTVQRPRARRGALTDKTKIVYRARSS</sequence>
<gene>
    <name evidence="1" type="ORF">ALC60_01782</name>
</gene>
<accession>A0A151XFN7</accession>
<dbReference type="AlphaFoldDB" id="A0A151XFN7"/>
<organism evidence="1 2">
    <name type="scientific">Mycetomoellerius zeteki</name>
    <dbReference type="NCBI Taxonomy" id="64791"/>
    <lineage>
        <taxon>Eukaryota</taxon>
        <taxon>Metazoa</taxon>
        <taxon>Ecdysozoa</taxon>
        <taxon>Arthropoda</taxon>
        <taxon>Hexapoda</taxon>
        <taxon>Insecta</taxon>
        <taxon>Pterygota</taxon>
        <taxon>Neoptera</taxon>
        <taxon>Endopterygota</taxon>
        <taxon>Hymenoptera</taxon>
        <taxon>Apocrita</taxon>
        <taxon>Aculeata</taxon>
        <taxon>Formicoidea</taxon>
        <taxon>Formicidae</taxon>
        <taxon>Myrmicinae</taxon>
        <taxon>Mycetomoellerius</taxon>
    </lineage>
</organism>
<name>A0A151XFN7_9HYME</name>
<keyword evidence="2" id="KW-1185">Reference proteome</keyword>
<dbReference type="EMBL" id="KQ982182">
    <property type="protein sequence ID" value="KYQ59196.1"/>
    <property type="molecule type" value="Genomic_DNA"/>
</dbReference>
<proteinExistence type="predicted"/>
<dbReference type="Proteomes" id="UP000075809">
    <property type="component" value="Unassembled WGS sequence"/>
</dbReference>
<protein>
    <submittedName>
        <fullName evidence="1">Uncharacterized protein</fullName>
    </submittedName>
</protein>
<reference evidence="1 2" key="1">
    <citation type="submission" date="2015-09" db="EMBL/GenBank/DDBJ databases">
        <title>Trachymyrmex zeteki WGS genome.</title>
        <authorList>
            <person name="Nygaard S."/>
            <person name="Hu H."/>
            <person name="Boomsma J."/>
            <person name="Zhang G."/>
        </authorList>
    </citation>
    <scope>NUCLEOTIDE SEQUENCE [LARGE SCALE GENOMIC DNA]</scope>
    <source>
        <strain evidence="1">Tzet28-1</strain>
        <tissue evidence="1">Whole body</tissue>
    </source>
</reference>
<feature type="non-terminal residue" evidence="1">
    <location>
        <position position="1"/>
    </location>
</feature>